<organism evidence="2 3">
    <name type="scientific">Solicola gregarius</name>
    <dbReference type="NCBI Taxonomy" id="2908642"/>
    <lineage>
        <taxon>Bacteria</taxon>
        <taxon>Bacillati</taxon>
        <taxon>Actinomycetota</taxon>
        <taxon>Actinomycetes</taxon>
        <taxon>Propionibacteriales</taxon>
        <taxon>Nocardioidaceae</taxon>
        <taxon>Solicola</taxon>
    </lineage>
</organism>
<sequence>MNLSQYVERLRADLTDAAAAGDDEIRSAAERLAQALSPSTRMVMLEALSDATAEITSELEQATVEVRLKGREPEFVVSEVYSEPVAPPPPPTPPTPPPAPGADDAESDVVARVTVRIPEWLKARAEDLATEQAQSLNAWIVNAIKSASGDRAVNIDLDLGSGRINVGHPYGPRSRRVQGWAR</sequence>
<keyword evidence="3" id="KW-1185">Reference proteome</keyword>
<protein>
    <submittedName>
        <fullName evidence="2">Toxin-antitoxin system HicB family antitoxin</fullName>
    </submittedName>
</protein>
<dbReference type="AlphaFoldDB" id="A0AA46TKS2"/>
<dbReference type="SUPFAM" id="SSF47598">
    <property type="entry name" value="Ribbon-helix-helix"/>
    <property type="match status" value="1"/>
</dbReference>
<dbReference type="EMBL" id="CP094970">
    <property type="protein sequence ID" value="UYM07090.1"/>
    <property type="molecule type" value="Genomic_DNA"/>
</dbReference>
<evidence type="ECO:0000256" key="1">
    <source>
        <dbReference type="SAM" id="MobiDB-lite"/>
    </source>
</evidence>
<reference evidence="2" key="1">
    <citation type="submission" date="2022-01" db="EMBL/GenBank/DDBJ databases">
        <title>Nocardioidaceae gen. sp. A5X3R13.</title>
        <authorList>
            <person name="Lopez Marin M.A."/>
            <person name="Uhlik O."/>
        </authorList>
    </citation>
    <scope>NUCLEOTIDE SEQUENCE</scope>
    <source>
        <strain evidence="2">A5X3R13</strain>
    </source>
</reference>
<dbReference type="InterPro" id="IPR008651">
    <property type="entry name" value="Uncharacterised_HicB"/>
</dbReference>
<evidence type="ECO:0000313" key="2">
    <source>
        <dbReference type="EMBL" id="UYM07090.1"/>
    </source>
</evidence>
<dbReference type="Proteomes" id="UP001164390">
    <property type="component" value="Chromosome"/>
</dbReference>
<feature type="compositionally biased region" description="Pro residues" evidence="1">
    <location>
        <begin position="85"/>
        <end position="100"/>
    </location>
</feature>
<name>A0AA46TKS2_9ACTN</name>
<dbReference type="InterPro" id="IPR010985">
    <property type="entry name" value="Ribbon_hlx_hlx"/>
</dbReference>
<evidence type="ECO:0000313" key="3">
    <source>
        <dbReference type="Proteomes" id="UP001164390"/>
    </source>
</evidence>
<dbReference type="KEGG" id="sgrg:L0C25_08445"/>
<dbReference type="RefSeq" id="WP_271636034.1">
    <property type="nucleotide sequence ID" value="NZ_CP094970.1"/>
</dbReference>
<dbReference type="GO" id="GO:0006355">
    <property type="term" value="P:regulation of DNA-templated transcription"/>
    <property type="evidence" value="ECO:0007669"/>
    <property type="project" value="InterPro"/>
</dbReference>
<dbReference type="Pfam" id="PF05534">
    <property type="entry name" value="HicB"/>
    <property type="match status" value="1"/>
</dbReference>
<accession>A0AA46TKS2</accession>
<gene>
    <name evidence="2" type="ORF">L0C25_08445</name>
</gene>
<proteinExistence type="predicted"/>
<feature type="region of interest" description="Disordered" evidence="1">
    <location>
        <begin position="79"/>
        <end position="107"/>
    </location>
</feature>